<proteinExistence type="predicted"/>
<keyword evidence="2" id="KW-1185">Reference proteome</keyword>
<dbReference type="EMBL" id="ML994620">
    <property type="protein sequence ID" value="KAF2189701.1"/>
    <property type="molecule type" value="Genomic_DNA"/>
</dbReference>
<organism evidence="1 2">
    <name type="scientific">Zopfia rhizophila CBS 207.26</name>
    <dbReference type="NCBI Taxonomy" id="1314779"/>
    <lineage>
        <taxon>Eukaryota</taxon>
        <taxon>Fungi</taxon>
        <taxon>Dikarya</taxon>
        <taxon>Ascomycota</taxon>
        <taxon>Pezizomycotina</taxon>
        <taxon>Dothideomycetes</taxon>
        <taxon>Dothideomycetes incertae sedis</taxon>
        <taxon>Zopfiaceae</taxon>
        <taxon>Zopfia</taxon>
    </lineage>
</organism>
<reference evidence="1" key="1">
    <citation type="journal article" date="2020" name="Stud. Mycol.">
        <title>101 Dothideomycetes genomes: a test case for predicting lifestyles and emergence of pathogens.</title>
        <authorList>
            <person name="Haridas S."/>
            <person name="Albert R."/>
            <person name="Binder M."/>
            <person name="Bloem J."/>
            <person name="Labutti K."/>
            <person name="Salamov A."/>
            <person name="Andreopoulos B."/>
            <person name="Baker S."/>
            <person name="Barry K."/>
            <person name="Bills G."/>
            <person name="Bluhm B."/>
            <person name="Cannon C."/>
            <person name="Castanera R."/>
            <person name="Culley D."/>
            <person name="Daum C."/>
            <person name="Ezra D."/>
            <person name="Gonzalez J."/>
            <person name="Henrissat B."/>
            <person name="Kuo A."/>
            <person name="Liang C."/>
            <person name="Lipzen A."/>
            <person name="Lutzoni F."/>
            <person name="Magnuson J."/>
            <person name="Mondo S."/>
            <person name="Nolan M."/>
            <person name="Ohm R."/>
            <person name="Pangilinan J."/>
            <person name="Park H.-J."/>
            <person name="Ramirez L."/>
            <person name="Alfaro M."/>
            <person name="Sun H."/>
            <person name="Tritt A."/>
            <person name="Yoshinaga Y."/>
            <person name="Zwiers L.-H."/>
            <person name="Turgeon B."/>
            <person name="Goodwin S."/>
            <person name="Spatafora J."/>
            <person name="Crous P."/>
            <person name="Grigoriev I."/>
        </authorList>
    </citation>
    <scope>NUCLEOTIDE SEQUENCE</scope>
    <source>
        <strain evidence="1">CBS 207.26</strain>
    </source>
</reference>
<gene>
    <name evidence="1" type="ORF">K469DRAFT_46480</name>
</gene>
<protein>
    <submittedName>
        <fullName evidence="1">Uncharacterized protein</fullName>
    </submittedName>
</protein>
<name>A0A6A6ECX3_9PEZI</name>
<evidence type="ECO:0000313" key="2">
    <source>
        <dbReference type="Proteomes" id="UP000800200"/>
    </source>
</evidence>
<dbReference type="Proteomes" id="UP000800200">
    <property type="component" value="Unassembled WGS sequence"/>
</dbReference>
<dbReference type="AlphaFoldDB" id="A0A6A6ECX3"/>
<sequence>MTSQCLASLAAAARRWGCSPSSSLSSREHHNSPGQLLSHVTTATLCLKWRRITINNNQGRSAEASHCEQDPSLLAARPCPKIVYHTWNPALRKAGW</sequence>
<evidence type="ECO:0000313" key="1">
    <source>
        <dbReference type="EMBL" id="KAF2189701.1"/>
    </source>
</evidence>
<accession>A0A6A6ECX3</accession>